<gene>
    <name evidence="3" type="ORF">BJP25_20085</name>
</gene>
<dbReference type="SUPFAM" id="SSF49785">
    <property type="entry name" value="Galactose-binding domain-like"/>
    <property type="match status" value="1"/>
</dbReference>
<name>A0A1Q9LK76_9PSEU</name>
<reference evidence="3 4" key="1">
    <citation type="submission" date="2016-10" db="EMBL/GenBank/DDBJ databases">
        <title>The Draft Genome Sequence of Actinokineospora bangkokensis 44EHWT reveals the biosynthetic pathway of antifungal compounds Thailandins with unusual extender unit butylmalonyl-CoA.</title>
        <authorList>
            <person name="Greule A."/>
            <person name="Intra B."/>
            <person name="Flemming S."/>
            <person name="Rommel M.G."/>
            <person name="Panbangred W."/>
            <person name="Bechthold A."/>
        </authorList>
    </citation>
    <scope>NUCLEOTIDE SEQUENCE [LARGE SCALE GENOMIC DNA]</scope>
    <source>
        <strain evidence="3 4">44EHW</strain>
    </source>
</reference>
<protein>
    <recommendedName>
        <fullName evidence="2">NAD glycohydrolase translocation F5/8 type C domain-containing protein</fullName>
    </recommendedName>
</protein>
<keyword evidence="1" id="KW-1133">Transmembrane helix</keyword>
<comment type="caution">
    <text evidence="3">The sequence shown here is derived from an EMBL/GenBank/DDBJ whole genome shotgun (WGS) entry which is preliminary data.</text>
</comment>
<dbReference type="InterPro" id="IPR057561">
    <property type="entry name" value="NADase_transloc"/>
</dbReference>
<dbReference type="NCBIfam" id="NF047619">
    <property type="entry name" value="NADase_discoid"/>
    <property type="match status" value="1"/>
</dbReference>
<dbReference type="AlphaFoldDB" id="A0A1Q9LK76"/>
<keyword evidence="4" id="KW-1185">Reference proteome</keyword>
<dbReference type="Proteomes" id="UP000186040">
    <property type="component" value="Unassembled WGS sequence"/>
</dbReference>
<proteinExistence type="predicted"/>
<dbReference type="Pfam" id="PF25302">
    <property type="entry name" value="NADase_transloc"/>
    <property type="match status" value="1"/>
</dbReference>
<evidence type="ECO:0000313" key="4">
    <source>
        <dbReference type="Proteomes" id="UP000186040"/>
    </source>
</evidence>
<accession>A0A1Q9LK76</accession>
<keyword evidence="1" id="KW-0812">Transmembrane</keyword>
<feature type="domain" description="NAD glycohydrolase translocation F5/8 type C" evidence="2">
    <location>
        <begin position="188"/>
        <end position="301"/>
    </location>
</feature>
<evidence type="ECO:0000256" key="1">
    <source>
        <dbReference type="SAM" id="Phobius"/>
    </source>
</evidence>
<evidence type="ECO:0000313" key="3">
    <source>
        <dbReference type="EMBL" id="OLR92389.1"/>
    </source>
</evidence>
<organism evidence="3 4">
    <name type="scientific">Actinokineospora bangkokensis</name>
    <dbReference type="NCBI Taxonomy" id="1193682"/>
    <lineage>
        <taxon>Bacteria</taxon>
        <taxon>Bacillati</taxon>
        <taxon>Actinomycetota</taxon>
        <taxon>Actinomycetes</taxon>
        <taxon>Pseudonocardiales</taxon>
        <taxon>Pseudonocardiaceae</taxon>
        <taxon>Actinokineospora</taxon>
    </lineage>
</organism>
<dbReference type="InterPro" id="IPR008979">
    <property type="entry name" value="Galactose-bd-like_sf"/>
</dbReference>
<keyword evidence="1" id="KW-0472">Membrane</keyword>
<dbReference type="EMBL" id="MKQR01000016">
    <property type="protein sequence ID" value="OLR92389.1"/>
    <property type="molecule type" value="Genomic_DNA"/>
</dbReference>
<dbReference type="Gene3D" id="2.60.120.260">
    <property type="entry name" value="Galactose-binding domain-like"/>
    <property type="match status" value="1"/>
</dbReference>
<evidence type="ECO:0000259" key="2">
    <source>
        <dbReference type="Pfam" id="PF25302"/>
    </source>
</evidence>
<feature type="transmembrane region" description="Helical" evidence="1">
    <location>
        <begin position="132"/>
        <end position="151"/>
    </location>
</feature>
<sequence>MAVVDGPDPELVAALAAPVAGKAENRLDEVPPEVKPAQQVKKTRAVVRTKPTRRLEPGDLVCAVCGEGNAPTRNFCSRCGEGLADAGVVREKWWRRLFRSRKRHAAGTRPGQKGTREHRAWLTALSFRRIRAVALVLAILLTVAFAVYPPLRATVRDNAVALYRKVAPRLEPVRPIAVTSAAGLPDHEPEKMWDTYNNTYWSATMGATRPKVTFRFDDSYLVRSIIMYSGADDAFTANGRPSIIKLTYNTGRTENVLPQDTSRQQTIELKNTTLVSSITMEVLDVYTGSEQPTVAICEVEFFALK</sequence>